<dbReference type="AlphaFoldDB" id="B2J0V7"/>
<evidence type="ECO:0000313" key="3">
    <source>
        <dbReference type="Proteomes" id="UP000001191"/>
    </source>
</evidence>
<dbReference type="PhylomeDB" id="B2J0V7"/>
<accession>B2J0V7</accession>
<feature type="transmembrane region" description="Helical" evidence="1">
    <location>
        <begin position="38"/>
        <end position="68"/>
    </location>
</feature>
<evidence type="ECO:0000313" key="2">
    <source>
        <dbReference type="EMBL" id="ACC81808.1"/>
    </source>
</evidence>
<reference evidence="2 3" key="2">
    <citation type="journal article" date="2013" name="Plant Physiol.">
        <title>A Nostoc punctiforme Sugar Transporter Necessary to Establish a Cyanobacterium-Plant Symbiosis.</title>
        <authorList>
            <person name="Ekman M."/>
            <person name="Picossi S."/>
            <person name="Campbell E.L."/>
            <person name="Meeks J.C."/>
            <person name="Flores E."/>
        </authorList>
    </citation>
    <scope>NUCLEOTIDE SEQUENCE [LARGE SCALE GENOMIC DNA]</scope>
    <source>
        <strain evidence="3">ATCC 29133 / PCC 73102</strain>
    </source>
</reference>
<dbReference type="KEGG" id="npu:Npun_R3387"/>
<proteinExistence type="predicted"/>
<name>B2J0V7_NOSP7</name>
<dbReference type="RefSeq" id="WP_012409784.1">
    <property type="nucleotide sequence ID" value="NC_010628.1"/>
</dbReference>
<dbReference type="HOGENOM" id="CLU_199723_0_0_3"/>
<dbReference type="EMBL" id="CP001037">
    <property type="protein sequence ID" value="ACC81808.1"/>
    <property type="molecule type" value="Genomic_DNA"/>
</dbReference>
<evidence type="ECO:0000256" key="1">
    <source>
        <dbReference type="SAM" id="Phobius"/>
    </source>
</evidence>
<dbReference type="OrthoDB" id="427149at2"/>
<gene>
    <name evidence="2" type="ordered locus">Npun_R3387</name>
</gene>
<protein>
    <submittedName>
        <fullName evidence="2">Uncharacterized protein</fullName>
    </submittedName>
</protein>
<sequence>MATIKISDLRPAGYDLFADQESYLMSLTEDELGNQGGAIWTVITTASSGACLSIGLTVVGVTFVASYIKGRYY</sequence>
<organism evidence="2 3">
    <name type="scientific">Nostoc punctiforme (strain ATCC 29133 / PCC 73102)</name>
    <dbReference type="NCBI Taxonomy" id="63737"/>
    <lineage>
        <taxon>Bacteria</taxon>
        <taxon>Bacillati</taxon>
        <taxon>Cyanobacteriota</taxon>
        <taxon>Cyanophyceae</taxon>
        <taxon>Nostocales</taxon>
        <taxon>Nostocaceae</taxon>
        <taxon>Nostoc</taxon>
    </lineage>
</organism>
<reference evidence="3" key="1">
    <citation type="submission" date="2008-04" db="EMBL/GenBank/DDBJ databases">
        <title>Complete sequence of chromosome of Nostoc punctiforme ATCC 29133.</title>
        <authorList>
            <consortium name="US DOE Joint Genome Institute"/>
            <person name="Copeland A."/>
            <person name="Lucas S."/>
            <person name="Lapidus A."/>
            <person name="Glavina del Rio T."/>
            <person name="Dalin E."/>
            <person name="Tice H."/>
            <person name="Pitluck S."/>
            <person name="Chain P."/>
            <person name="Malfatti S."/>
            <person name="Shin M."/>
            <person name="Vergez L."/>
            <person name="Schmutz J."/>
            <person name="Larimer F."/>
            <person name="Land M."/>
            <person name="Hauser L."/>
            <person name="Kyrpides N."/>
            <person name="Kim E."/>
            <person name="Meeks J.C."/>
            <person name="Elhai J."/>
            <person name="Campbell E.L."/>
            <person name="Thiel T."/>
            <person name="Longmire J."/>
            <person name="Potts M."/>
            <person name="Atlas R."/>
        </authorList>
    </citation>
    <scope>NUCLEOTIDE SEQUENCE [LARGE SCALE GENOMIC DNA]</scope>
    <source>
        <strain evidence="3">ATCC 29133 / PCC 73102</strain>
    </source>
</reference>
<keyword evidence="1" id="KW-0812">Transmembrane</keyword>
<dbReference type="STRING" id="63737.Npun_R3387"/>
<keyword evidence="1" id="KW-1133">Transmembrane helix</keyword>
<dbReference type="EnsemblBacteria" id="ACC81808">
    <property type="protein sequence ID" value="ACC81808"/>
    <property type="gene ID" value="Npun_R3387"/>
</dbReference>
<keyword evidence="3" id="KW-1185">Reference proteome</keyword>
<dbReference type="Proteomes" id="UP000001191">
    <property type="component" value="Chromosome"/>
</dbReference>
<keyword evidence="1" id="KW-0472">Membrane</keyword>